<dbReference type="InterPro" id="IPR026466">
    <property type="entry name" value="Fim_isopep_form_D2_dom"/>
</dbReference>
<dbReference type="Pfam" id="PF16555">
    <property type="entry name" value="GramPos_pilinD1"/>
    <property type="match status" value="1"/>
</dbReference>
<protein>
    <submittedName>
        <fullName evidence="10">SpaH/EbpB family LPXTG-anchored major pilin</fullName>
    </submittedName>
</protein>
<keyword evidence="1" id="KW-0134">Cell wall</keyword>
<dbReference type="InterPro" id="IPR048052">
    <property type="entry name" value="FM1-like"/>
</dbReference>
<dbReference type="InterPro" id="IPR041033">
    <property type="entry name" value="SpaA_PFL_dom_1"/>
</dbReference>
<reference evidence="11" key="1">
    <citation type="journal article" date="2019" name="Int. J. Syst. Evol. Microbiol.">
        <title>The Global Catalogue of Microorganisms (GCM) 10K type strain sequencing project: providing services to taxonomists for standard genome sequencing and annotation.</title>
        <authorList>
            <consortium name="The Broad Institute Genomics Platform"/>
            <consortium name="The Broad Institute Genome Sequencing Center for Infectious Disease"/>
            <person name="Wu L."/>
            <person name="Ma J."/>
        </authorList>
    </citation>
    <scope>NUCLEOTIDE SEQUENCE [LARGE SCALE GENOMIC DNA]</scope>
    <source>
        <strain evidence="11">TISTR 932</strain>
    </source>
</reference>
<feature type="domain" description="Gram-positive pilin subunit D1 N-terminal" evidence="8">
    <location>
        <begin position="42"/>
        <end position="200"/>
    </location>
</feature>
<keyword evidence="5" id="KW-0812">Transmembrane</keyword>
<evidence type="ECO:0000259" key="7">
    <source>
        <dbReference type="Pfam" id="PF00746"/>
    </source>
</evidence>
<proteinExistence type="predicted"/>
<organism evidence="10 11">
    <name type="scientific">Enterococcus camelliae</name>
    <dbReference type="NCBI Taxonomy" id="453959"/>
    <lineage>
        <taxon>Bacteria</taxon>
        <taxon>Bacillati</taxon>
        <taxon>Bacillota</taxon>
        <taxon>Bacilli</taxon>
        <taxon>Lactobacillales</taxon>
        <taxon>Enterococcaceae</taxon>
        <taxon>Enterococcus</taxon>
    </lineage>
</organism>
<keyword evidence="5" id="KW-0472">Membrane</keyword>
<evidence type="ECO:0000256" key="1">
    <source>
        <dbReference type="ARBA" id="ARBA00022512"/>
    </source>
</evidence>
<evidence type="ECO:0000259" key="9">
    <source>
        <dbReference type="Pfam" id="PF17802"/>
    </source>
</evidence>
<feature type="transmembrane region" description="Helical" evidence="5">
    <location>
        <begin position="471"/>
        <end position="490"/>
    </location>
</feature>
<comment type="caution">
    <text evidence="10">The sequence shown here is derived from an EMBL/GenBank/DDBJ whole genome shotgun (WGS) entry which is preliminary data.</text>
</comment>
<evidence type="ECO:0000313" key="10">
    <source>
        <dbReference type="EMBL" id="MFD2729770.1"/>
    </source>
</evidence>
<sequence length="499" mass="53083">MKRLVGIIATALLALPLFLSGGSFVQADGGATSANPKSTEQMVNIDLHKLVFEQGNTPDSMDNDGINQPDFGVSYAILNGAEFTRYDVSTEYNRLLGEGKTAKQAVESIQTNYTSFQTTVVDKQTTAGQGIASFKNVKLADGTNFKAYLFVETKVPSGVTEKAIPLVIAMPVYYAGVAFMQGNSAGEQDLSTIHLYPKNEENELVVKGKDDGILSYSVGEKVGYTVTVNVPGDAQTLFQVTDKPSIGLQTLLDANFVVTEGETTLVRGTDYTIVLNADGGYTLTLTTPKNYVGKQLSIKYNMVVTSDAPVDQGMLNSVSVDTDTKKNQEPDTPTPEVFTGGYNFIKQDASSNNGMSGVKFQVKDSSGNSLSFVLTSANEWALADDDDTGAVTTIETQSGGKLAVTGLKTGDYTLIETATLEGYVLPDQPETAFHVVTNENGEGTYTTTKGEGTLVITNVRKGVLPATGGTGIYAFLAIGAALMLGAVIWYKKSKETAEV</sequence>
<evidence type="ECO:0000256" key="6">
    <source>
        <dbReference type="SAM" id="SignalP"/>
    </source>
</evidence>
<dbReference type="InterPro" id="IPR032364">
    <property type="entry name" value="GramPos_pilinD1_N"/>
</dbReference>
<keyword evidence="4" id="KW-0572">Peptidoglycan-anchor</keyword>
<dbReference type="RefSeq" id="WP_379982425.1">
    <property type="nucleotide sequence ID" value="NZ_JBHUMO010000058.1"/>
</dbReference>
<keyword evidence="2" id="KW-0964">Secreted</keyword>
<dbReference type="InterPro" id="IPR019931">
    <property type="entry name" value="LPXTG_anchor"/>
</dbReference>
<dbReference type="NCBIfam" id="TIGR04226">
    <property type="entry name" value="RrgB_K2N_iso_D2"/>
    <property type="match status" value="1"/>
</dbReference>
<feature type="domain" description="SpaA-like prealbumin fold" evidence="9">
    <location>
        <begin position="342"/>
        <end position="447"/>
    </location>
</feature>
<evidence type="ECO:0000313" key="11">
    <source>
        <dbReference type="Proteomes" id="UP001597427"/>
    </source>
</evidence>
<dbReference type="SUPFAM" id="SSF49401">
    <property type="entry name" value="Bacterial adhesins"/>
    <property type="match status" value="1"/>
</dbReference>
<dbReference type="Pfam" id="PF17802">
    <property type="entry name" value="SpaA"/>
    <property type="match status" value="1"/>
</dbReference>
<dbReference type="NCBIfam" id="NF033902">
    <property type="entry name" value="iso_D2_wall_anc"/>
    <property type="match status" value="1"/>
</dbReference>
<dbReference type="Gene3D" id="2.60.40.10">
    <property type="entry name" value="Immunoglobulins"/>
    <property type="match status" value="2"/>
</dbReference>
<dbReference type="Gene3D" id="2.60.40.740">
    <property type="match status" value="1"/>
</dbReference>
<dbReference type="Proteomes" id="UP001597427">
    <property type="component" value="Unassembled WGS sequence"/>
</dbReference>
<keyword evidence="11" id="KW-1185">Reference proteome</keyword>
<evidence type="ECO:0000256" key="3">
    <source>
        <dbReference type="ARBA" id="ARBA00022729"/>
    </source>
</evidence>
<keyword evidence="3 6" id="KW-0732">Signal</keyword>
<name>A0ABW5TMG0_9ENTE</name>
<accession>A0ABW5TMG0</accession>
<dbReference type="EMBL" id="JBHUMO010000058">
    <property type="protein sequence ID" value="MFD2729770.1"/>
    <property type="molecule type" value="Genomic_DNA"/>
</dbReference>
<feature type="chain" id="PRO_5045694503" evidence="6">
    <location>
        <begin position="28"/>
        <end position="499"/>
    </location>
</feature>
<keyword evidence="5" id="KW-1133">Transmembrane helix</keyword>
<dbReference type="InterPro" id="IPR008966">
    <property type="entry name" value="Adhesion_dom_sf"/>
</dbReference>
<evidence type="ECO:0000256" key="5">
    <source>
        <dbReference type="SAM" id="Phobius"/>
    </source>
</evidence>
<dbReference type="Pfam" id="PF00746">
    <property type="entry name" value="Gram_pos_anchor"/>
    <property type="match status" value="1"/>
</dbReference>
<feature type="domain" description="Gram-positive cocci surface proteins LPxTG" evidence="7">
    <location>
        <begin position="461"/>
        <end position="496"/>
    </location>
</feature>
<feature type="signal peptide" evidence="6">
    <location>
        <begin position="1"/>
        <end position="27"/>
    </location>
</feature>
<evidence type="ECO:0000256" key="2">
    <source>
        <dbReference type="ARBA" id="ARBA00022525"/>
    </source>
</evidence>
<gene>
    <name evidence="10" type="ORF">ACFSR0_10115</name>
</gene>
<evidence type="ECO:0000256" key="4">
    <source>
        <dbReference type="ARBA" id="ARBA00023088"/>
    </source>
</evidence>
<evidence type="ECO:0000259" key="8">
    <source>
        <dbReference type="Pfam" id="PF16555"/>
    </source>
</evidence>
<dbReference type="InterPro" id="IPR013783">
    <property type="entry name" value="Ig-like_fold"/>
</dbReference>
<dbReference type="NCBIfam" id="TIGR01167">
    <property type="entry name" value="LPXTG_anchor"/>
    <property type="match status" value="1"/>
</dbReference>